<keyword evidence="9" id="KW-0547">Nucleotide-binding</keyword>
<dbReference type="Pfam" id="PF02706">
    <property type="entry name" value="Wzz"/>
    <property type="match status" value="1"/>
</dbReference>
<evidence type="ECO:0000256" key="12">
    <source>
        <dbReference type="ARBA" id="ARBA00022989"/>
    </source>
</evidence>
<dbReference type="SUPFAM" id="SSF52540">
    <property type="entry name" value="P-loop containing nucleoside triphosphate hydrolases"/>
    <property type="match status" value="1"/>
</dbReference>
<keyword evidence="6" id="KW-0997">Cell inner membrane</keyword>
<sequence length="830" mass="91088">MIRSNTHDDHEVDDLDIDLDLLGIVRRRYHLIALGIFVGATLATIYFVNQVPIYESKLAVLVGQRSGELASTGTGNSAESMASMQEEVLATHMELFASPKIIEVAIQEAGLNIGVGDLAGNLTVSKGGDGLAKSASVLKATYQNPDPDVAATTLQAVFDSYQSYIEDQTSSVGNEAAELIAKAQVQNEKSLREADQAYREFVASVPALISSRENGGDSLEDVHRLRLNNIEQQLDGIRESLSHARSRRVVIRDFVKDRAPESLTDVHVMSLLDSEEIARVNAFLAISANRDDQTNDELLSRAVMQESTRTEYQQLLTLSSKERLMAAEFGENHPSVRALRTELENMRRFVEETRAARPEEEKRVEAKPAEILASYYRVLQSDITELVKREEQLLELSEKESKLAKEVETTFLLGNSLKANLERAQARYDEVFQRLHEINLTNDYSGFATDLIVMPLPASVPVWPSKTKIAALGILAGGMLGLALALLAEMTDRTFHDPAEVERVVGATILAHVPRLKESSLKKKVAEGSVMSPMLVTHHLPRGTESETFRVLRTSLLFAAKSQSKKVFLITSPSPSDGKSTTIANLAISVAQTGKRVLLIDADMRRPTVAANFGVQRSPGLSDALGHSGAIDSSVADQCIQSCEQENLYLCSSGSRTSEPSELLESSQWVAFLELARERYDIVLIDTPPLLAVADPSIVADEVDGVFLTVRIEKNNRTLVERATEVLTDKGIAIDGIIVNSRDSRSNHYAYSSYDYYGKKQYGYVASYRRYYEANDDDDTGSTPRRKRSSSKRTTPATTRSLPIPEAASTNGHATNGSVVNGSSNGHPTP</sequence>
<evidence type="ECO:0000256" key="17">
    <source>
        <dbReference type="SAM" id="Phobius"/>
    </source>
</evidence>
<evidence type="ECO:0000313" key="20">
    <source>
        <dbReference type="EMBL" id="MCC9642727.1"/>
    </source>
</evidence>
<dbReference type="InterPro" id="IPR003856">
    <property type="entry name" value="LPS_length_determ_N"/>
</dbReference>
<evidence type="ECO:0000256" key="15">
    <source>
        <dbReference type="ARBA" id="ARBA00051245"/>
    </source>
</evidence>
<feature type="domain" description="Polysaccharide chain length determinant N-terminal" evidence="18">
    <location>
        <begin position="18"/>
        <end position="108"/>
    </location>
</feature>
<accession>A0ABS8NIG7</accession>
<keyword evidence="21" id="KW-1185">Reference proteome</keyword>
<evidence type="ECO:0000256" key="14">
    <source>
        <dbReference type="ARBA" id="ARBA00023137"/>
    </source>
</evidence>
<comment type="similarity">
    <text evidence="3">Belongs to the etk/wzc family.</text>
</comment>
<comment type="similarity">
    <text evidence="2">Belongs to the CpsD/CapB family.</text>
</comment>
<evidence type="ECO:0000256" key="6">
    <source>
        <dbReference type="ARBA" id="ARBA00022519"/>
    </source>
</evidence>
<proteinExistence type="inferred from homology"/>
<evidence type="ECO:0000259" key="18">
    <source>
        <dbReference type="Pfam" id="PF02706"/>
    </source>
</evidence>
<dbReference type="RefSeq" id="WP_230273641.1">
    <property type="nucleotide sequence ID" value="NZ_JAJKFW010000022.1"/>
</dbReference>
<dbReference type="NCBIfam" id="TIGR01007">
    <property type="entry name" value="eps_fam"/>
    <property type="match status" value="1"/>
</dbReference>
<evidence type="ECO:0000256" key="10">
    <source>
        <dbReference type="ARBA" id="ARBA00022777"/>
    </source>
</evidence>
<dbReference type="InterPro" id="IPR025669">
    <property type="entry name" value="AAA_dom"/>
</dbReference>
<feature type="compositionally biased region" description="Low complexity" evidence="16">
    <location>
        <begin position="792"/>
        <end position="801"/>
    </location>
</feature>
<evidence type="ECO:0000256" key="13">
    <source>
        <dbReference type="ARBA" id="ARBA00023136"/>
    </source>
</evidence>
<keyword evidence="12 17" id="KW-1133">Transmembrane helix</keyword>
<evidence type="ECO:0000256" key="7">
    <source>
        <dbReference type="ARBA" id="ARBA00022679"/>
    </source>
</evidence>
<evidence type="ECO:0000256" key="4">
    <source>
        <dbReference type="ARBA" id="ARBA00011903"/>
    </source>
</evidence>
<evidence type="ECO:0000313" key="21">
    <source>
        <dbReference type="Proteomes" id="UP001430306"/>
    </source>
</evidence>
<evidence type="ECO:0000256" key="11">
    <source>
        <dbReference type="ARBA" id="ARBA00022840"/>
    </source>
</evidence>
<feature type="region of interest" description="Disordered" evidence="16">
    <location>
        <begin position="774"/>
        <end position="830"/>
    </location>
</feature>
<dbReference type="PANTHER" id="PTHR32309:SF13">
    <property type="entry name" value="FERRIC ENTEROBACTIN TRANSPORT PROTEIN FEPE"/>
    <property type="match status" value="1"/>
</dbReference>
<dbReference type="EC" id="2.7.10.2" evidence="4"/>
<organism evidence="20 21">
    <name type="scientific">Rhodopirellula halodulae</name>
    <dbReference type="NCBI Taxonomy" id="2894198"/>
    <lineage>
        <taxon>Bacteria</taxon>
        <taxon>Pseudomonadati</taxon>
        <taxon>Planctomycetota</taxon>
        <taxon>Planctomycetia</taxon>
        <taxon>Pirellulales</taxon>
        <taxon>Pirellulaceae</taxon>
        <taxon>Rhodopirellula</taxon>
    </lineage>
</organism>
<dbReference type="InterPro" id="IPR050445">
    <property type="entry name" value="Bact_polysacc_biosynth/exp"/>
</dbReference>
<keyword evidence="7 20" id="KW-0808">Transferase</keyword>
<evidence type="ECO:0000256" key="8">
    <source>
        <dbReference type="ARBA" id="ARBA00022692"/>
    </source>
</evidence>
<comment type="subcellular location">
    <subcellularLocation>
        <location evidence="1">Cell inner membrane</location>
        <topology evidence="1">Multi-pass membrane protein</topology>
    </subcellularLocation>
</comment>
<gene>
    <name evidence="20" type="ORF">LOC71_10605</name>
</gene>
<dbReference type="InterPro" id="IPR027417">
    <property type="entry name" value="P-loop_NTPase"/>
</dbReference>
<evidence type="ECO:0000256" key="16">
    <source>
        <dbReference type="SAM" id="MobiDB-lite"/>
    </source>
</evidence>
<reference evidence="20" key="1">
    <citation type="submission" date="2021-11" db="EMBL/GenBank/DDBJ databases">
        <title>Genome sequence.</title>
        <authorList>
            <person name="Sun Q."/>
        </authorList>
    </citation>
    <scope>NUCLEOTIDE SEQUENCE</scope>
    <source>
        <strain evidence="20">JC740</strain>
    </source>
</reference>
<keyword evidence="10" id="KW-0418">Kinase</keyword>
<keyword evidence="14" id="KW-0829">Tyrosine-protein kinase</keyword>
<dbReference type="Proteomes" id="UP001430306">
    <property type="component" value="Unassembled WGS sequence"/>
</dbReference>
<keyword evidence="5" id="KW-1003">Cell membrane</keyword>
<feature type="compositionally biased region" description="Polar residues" evidence="16">
    <location>
        <begin position="808"/>
        <end position="830"/>
    </location>
</feature>
<keyword evidence="13 17" id="KW-0472">Membrane</keyword>
<name>A0ABS8NIG7_9BACT</name>
<dbReference type="GO" id="GO:0004715">
    <property type="term" value="F:non-membrane spanning protein tyrosine kinase activity"/>
    <property type="evidence" value="ECO:0007669"/>
    <property type="project" value="UniProtKB-EC"/>
</dbReference>
<evidence type="ECO:0000256" key="9">
    <source>
        <dbReference type="ARBA" id="ARBA00022741"/>
    </source>
</evidence>
<evidence type="ECO:0000256" key="3">
    <source>
        <dbReference type="ARBA" id="ARBA00008883"/>
    </source>
</evidence>
<keyword evidence="11" id="KW-0067">ATP-binding</keyword>
<dbReference type="EMBL" id="JAJKFW010000022">
    <property type="protein sequence ID" value="MCC9642727.1"/>
    <property type="molecule type" value="Genomic_DNA"/>
</dbReference>
<dbReference type="Gene3D" id="3.40.50.300">
    <property type="entry name" value="P-loop containing nucleotide triphosphate hydrolases"/>
    <property type="match status" value="1"/>
</dbReference>
<keyword evidence="8 17" id="KW-0812">Transmembrane</keyword>
<dbReference type="InterPro" id="IPR005702">
    <property type="entry name" value="Wzc-like_C"/>
</dbReference>
<feature type="domain" description="AAA" evidence="19">
    <location>
        <begin position="578"/>
        <end position="694"/>
    </location>
</feature>
<evidence type="ECO:0000256" key="5">
    <source>
        <dbReference type="ARBA" id="ARBA00022475"/>
    </source>
</evidence>
<evidence type="ECO:0000256" key="2">
    <source>
        <dbReference type="ARBA" id="ARBA00007316"/>
    </source>
</evidence>
<evidence type="ECO:0000256" key="1">
    <source>
        <dbReference type="ARBA" id="ARBA00004429"/>
    </source>
</evidence>
<protein>
    <recommendedName>
        <fullName evidence="4">non-specific protein-tyrosine kinase</fullName>
        <ecNumber evidence="4">2.7.10.2</ecNumber>
    </recommendedName>
</protein>
<feature type="transmembrane region" description="Helical" evidence="17">
    <location>
        <begin position="29"/>
        <end position="48"/>
    </location>
</feature>
<evidence type="ECO:0000259" key="19">
    <source>
        <dbReference type="Pfam" id="PF13614"/>
    </source>
</evidence>
<dbReference type="CDD" id="cd05387">
    <property type="entry name" value="BY-kinase"/>
    <property type="match status" value="1"/>
</dbReference>
<comment type="caution">
    <text evidence="20">The sequence shown here is derived from an EMBL/GenBank/DDBJ whole genome shotgun (WGS) entry which is preliminary data.</text>
</comment>
<dbReference type="Pfam" id="PF13614">
    <property type="entry name" value="AAA_31"/>
    <property type="match status" value="1"/>
</dbReference>
<dbReference type="PANTHER" id="PTHR32309">
    <property type="entry name" value="TYROSINE-PROTEIN KINASE"/>
    <property type="match status" value="1"/>
</dbReference>
<comment type="catalytic activity">
    <reaction evidence="15">
        <text>L-tyrosyl-[protein] + ATP = O-phospho-L-tyrosyl-[protein] + ADP + H(+)</text>
        <dbReference type="Rhea" id="RHEA:10596"/>
        <dbReference type="Rhea" id="RHEA-COMP:10136"/>
        <dbReference type="Rhea" id="RHEA-COMP:20101"/>
        <dbReference type="ChEBI" id="CHEBI:15378"/>
        <dbReference type="ChEBI" id="CHEBI:30616"/>
        <dbReference type="ChEBI" id="CHEBI:46858"/>
        <dbReference type="ChEBI" id="CHEBI:61978"/>
        <dbReference type="ChEBI" id="CHEBI:456216"/>
        <dbReference type="EC" id="2.7.10.2"/>
    </reaction>
</comment>